<dbReference type="AlphaFoldDB" id="A0A1I7SME3"/>
<dbReference type="Proteomes" id="UP000582659">
    <property type="component" value="Unassembled WGS sequence"/>
</dbReference>
<dbReference type="Proteomes" id="UP000095284">
    <property type="component" value="Unplaced"/>
</dbReference>
<gene>
    <name evidence="1" type="ORF">BXYJ_LOCUS14488</name>
</gene>
<evidence type="ECO:0000313" key="4">
    <source>
        <dbReference type="WBParaSite" id="BXY_1422700.1"/>
    </source>
</evidence>
<dbReference type="Proteomes" id="UP000659654">
    <property type="component" value="Unassembled WGS sequence"/>
</dbReference>
<name>A0A1I7SME3_BURXY</name>
<reference evidence="4" key="1">
    <citation type="submission" date="2016-11" db="UniProtKB">
        <authorList>
            <consortium name="WormBaseParasite"/>
        </authorList>
    </citation>
    <scope>IDENTIFICATION</scope>
</reference>
<dbReference type="EMBL" id="CAJFDI010000006">
    <property type="protein sequence ID" value="CAD5234397.1"/>
    <property type="molecule type" value="Genomic_DNA"/>
</dbReference>
<organism evidence="2 4">
    <name type="scientific">Bursaphelenchus xylophilus</name>
    <name type="common">Pinewood nematode worm</name>
    <name type="synonym">Aphelenchoides xylophilus</name>
    <dbReference type="NCBI Taxonomy" id="6326"/>
    <lineage>
        <taxon>Eukaryota</taxon>
        <taxon>Metazoa</taxon>
        <taxon>Ecdysozoa</taxon>
        <taxon>Nematoda</taxon>
        <taxon>Chromadorea</taxon>
        <taxon>Rhabditida</taxon>
        <taxon>Tylenchina</taxon>
        <taxon>Tylenchomorpha</taxon>
        <taxon>Aphelenchoidea</taxon>
        <taxon>Aphelenchoididae</taxon>
        <taxon>Bursaphelenchus</taxon>
    </lineage>
</organism>
<protein>
    <submittedName>
        <fullName evidence="1">(pine wood nematode) hypothetical protein</fullName>
    </submittedName>
</protein>
<evidence type="ECO:0000313" key="3">
    <source>
        <dbReference type="Proteomes" id="UP000659654"/>
    </source>
</evidence>
<dbReference type="EMBL" id="CAJFCV020000006">
    <property type="protein sequence ID" value="CAG9130148.1"/>
    <property type="molecule type" value="Genomic_DNA"/>
</dbReference>
<reference evidence="1" key="2">
    <citation type="submission" date="2020-09" db="EMBL/GenBank/DDBJ databases">
        <authorList>
            <person name="Kikuchi T."/>
        </authorList>
    </citation>
    <scope>NUCLEOTIDE SEQUENCE</scope>
    <source>
        <strain evidence="1">Ka4C1</strain>
    </source>
</reference>
<accession>A0A1I7SME3</accession>
<evidence type="ECO:0000313" key="2">
    <source>
        <dbReference type="Proteomes" id="UP000095284"/>
    </source>
</evidence>
<dbReference type="WBParaSite" id="BXY_1422700.1">
    <property type="protein sequence ID" value="BXY_1422700.1"/>
    <property type="gene ID" value="BXY_1422700"/>
</dbReference>
<evidence type="ECO:0000313" key="1">
    <source>
        <dbReference type="EMBL" id="CAD5234397.1"/>
    </source>
</evidence>
<proteinExistence type="predicted"/>
<keyword evidence="3" id="KW-1185">Reference proteome</keyword>
<sequence>MSPPPSSTRASFRGRVRGKHSEGYVGRCTNCHGRRLRGGRRGIHRGRGRGIHSSGGDWEEFFLSAYTMMMMNISEQEAIEIVAGRLAAKAK</sequence>